<comment type="caution">
    <text evidence="2">The sequence shown here is derived from an EMBL/GenBank/DDBJ whole genome shotgun (WGS) entry which is preliminary data.</text>
</comment>
<sequence length="71" mass="7487">MRPTLVITLAMAIFVAAVTASKHKKTPCDVTAAPMVLSSAWTERVCKVECDCQQGNDETCSMCGFGSGCNA</sequence>
<evidence type="ECO:0000313" key="3">
    <source>
        <dbReference type="Proteomes" id="UP000758155"/>
    </source>
</evidence>
<gene>
    <name evidence="2" type="ORF">E8E12_011491</name>
</gene>
<dbReference type="AlphaFoldDB" id="A0A9P4X0F2"/>
<keyword evidence="1" id="KW-0732">Signal</keyword>
<organism evidence="2 3">
    <name type="scientific">Didymella heteroderae</name>
    <dbReference type="NCBI Taxonomy" id="1769908"/>
    <lineage>
        <taxon>Eukaryota</taxon>
        <taxon>Fungi</taxon>
        <taxon>Dikarya</taxon>
        <taxon>Ascomycota</taxon>
        <taxon>Pezizomycotina</taxon>
        <taxon>Dothideomycetes</taxon>
        <taxon>Pleosporomycetidae</taxon>
        <taxon>Pleosporales</taxon>
        <taxon>Pleosporineae</taxon>
        <taxon>Didymellaceae</taxon>
        <taxon>Didymella</taxon>
    </lineage>
</organism>
<protein>
    <submittedName>
        <fullName evidence="2">Uncharacterized protein</fullName>
    </submittedName>
</protein>
<dbReference type="OrthoDB" id="10532306at2759"/>
<accession>A0A9P4X0F2</accession>
<feature type="signal peptide" evidence="1">
    <location>
        <begin position="1"/>
        <end position="20"/>
    </location>
</feature>
<dbReference type="EMBL" id="SWKV01000003">
    <property type="protein sequence ID" value="KAF3047153.1"/>
    <property type="molecule type" value="Genomic_DNA"/>
</dbReference>
<reference evidence="2" key="1">
    <citation type="submission" date="2019-04" db="EMBL/GenBank/DDBJ databases">
        <title>Sequencing of skin fungus with MAO and IRED activity.</title>
        <authorList>
            <person name="Marsaioli A.J."/>
            <person name="Bonatto J.M.C."/>
            <person name="Reis Junior O."/>
        </authorList>
    </citation>
    <scope>NUCLEOTIDE SEQUENCE</scope>
    <source>
        <strain evidence="2">28M1</strain>
    </source>
</reference>
<evidence type="ECO:0000256" key="1">
    <source>
        <dbReference type="SAM" id="SignalP"/>
    </source>
</evidence>
<name>A0A9P4X0F2_9PLEO</name>
<dbReference type="Proteomes" id="UP000758155">
    <property type="component" value="Unassembled WGS sequence"/>
</dbReference>
<evidence type="ECO:0000313" key="2">
    <source>
        <dbReference type="EMBL" id="KAF3047153.1"/>
    </source>
</evidence>
<keyword evidence="3" id="KW-1185">Reference proteome</keyword>
<feature type="chain" id="PRO_5040407195" evidence="1">
    <location>
        <begin position="21"/>
        <end position="71"/>
    </location>
</feature>
<proteinExistence type="predicted"/>